<dbReference type="EMBL" id="JBIPKE010000020">
    <property type="protein sequence ID" value="MFH6985633.1"/>
    <property type="molecule type" value="Genomic_DNA"/>
</dbReference>
<dbReference type="InterPro" id="IPR020904">
    <property type="entry name" value="Sc_DH/Rdtase_CS"/>
</dbReference>
<evidence type="ECO:0000256" key="4">
    <source>
        <dbReference type="RuleBase" id="RU000363"/>
    </source>
</evidence>
<dbReference type="Gene3D" id="3.40.50.720">
    <property type="entry name" value="NAD(P)-binding Rossmann-like Domain"/>
    <property type="match status" value="1"/>
</dbReference>
<dbReference type="PANTHER" id="PTHR43490:SF99">
    <property type="entry name" value="SHORT-CHAIN DEHYDROGENASE_REDUCTASE"/>
    <property type="match status" value="1"/>
</dbReference>
<dbReference type="InterPro" id="IPR002347">
    <property type="entry name" value="SDR_fam"/>
</dbReference>
<keyword evidence="6" id="KW-1185">Reference proteome</keyword>
<proteinExistence type="inferred from homology"/>
<protein>
    <submittedName>
        <fullName evidence="5">SDR family NAD(P)-dependent oxidoreductase</fullName>
    </submittedName>
</protein>
<keyword evidence="3" id="KW-0560">Oxidoreductase</keyword>
<reference evidence="5 6" key="1">
    <citation type="journal article" date="2013" name="Int. J. Syst. Evol. Microbiol.">
        <title>Marinoscillum luteum sp. nov., isolated from marine sediment.</title>
        <authorList>
            <person name="Cha I.T."/>
            <person name="Park S.J."/>
            <person name="Kim S.J."/>
            <person name="Kim J.G."/>
            <person name="Jung M.Y."/>
            <person name="Shin K.S."/>
            <person name="Kwon K.K."/>
            <person name="Yang S.H."/>
            <person name="Seo Y.S."/>
            <person name="Rhee S.K."/>
        </authorList>
    </citation>
    <scope>NUCLEOTIDE SEQUENCE [LARGE SCALE GENOMIC DNA]</scope>
    <source>
        <strain evidence="5 6">KCTC 23939</strain>
    </source>
</reference>
<sequence length="246" mass="26552">MKKALITGANKGIGFGTARLLLQNGFYVYIGSRNVQNGVNAVEKLKAEGLNNVEVIQMDVTDESSVQKGREHVGKRTDVLDVLINNAGINGGNSPYTALEAKSGEFQAAFDTNVIGTARVTNALIDLLRKSDEPRIVNLSTSVGSLTLQSDPKWQAYDYAKYAVYAASKAALNMYTIHLAYELRDTKFKVNAVCPGLTATDFTFGHGGDVETAAKRVVKYATIGEDGPTGKFFSEETNPETGIVSW</sequence>
<dbReference type="PRINTS" id="PR00080">
    <property type="entry name" value="SDRFAMILY"/>
</dbReference>
<comment type="caution">
    <text evidence="5">The sequence shown here is derived from an EMBL/GenBank/DDBJ whole genome shotgun (WGS) entry which is preliminary data.</text>
</comment>
<name>A0ABW7NDK8_9BACT</name>
<dbReference type="Pfam" id="PF00106">
    <property type="entry name" value="adh_short"/>
    <property type="match status" value="1"/>
</dbReference>
<comment type="similarity">
    <text evidence="1 4">Belongs to the short-chain dehydrogenases/reductases (SDR) family.</text>
</comment>
<evidence type="ECO:0000256" key="3">
    <source>
        <dbReference type="ARBA" id="ARBA00023002"/>
    </source>
</evidence>
<dbReference type="SUPFAM" id="SSF51735">
    <property type="entry name" value="NAD(P)-binding Rossmann-fold domains"/>
    <property type="match status" value="1"/>
</dbReference>
<keyword evidence="2" id="KW-0521">NADP</keyword>
<dbReference type="Proteomes" id="UP001610063">
    <property type="component" value="Unassembled WGS sequence"/>
</dbReference>
<accession>A0ABW7NDK8</accession>
<dbReference type="PANTHER" id="PTHR43490">
    <property type="entry name" value="(+)-NEOMENTHOL DEHYDROGENASE"/>
    <property type="match status" value="1"/>
</dbReference>
<evidence type="ECO:0000256" key="1">
    <source>
        <dbReference type="ARBA" id="ARBA00006484"/>
    </source>
</evidence>
<gene>
    <name evidence="5" type="ORF">ACHKAR_19430</name>
</gene>
<evidence type="ECO:0000256" key="2">
    <source>
        <dbReference type="ARBA" id="ARBA00022857"/>
    </source>
</evidence>
<dbReference type="InterPro" id="IPR036291">
    <property type="entry name" value="NAD(P)-bd_dom_sf"/>
</dbReference>
<evidence type="ECO:0000313" key="5">
    <source>
        <dbReference type="EMBL" id="MFH6985633.1"/>
    </source>
</evidence>
<dbReference type="PROSITE" id="PS00061">
    <property type="entry name" value="ADH_SHORT"/>
    <property type="match status" value="1"/>
</dbReference>
<dbReference type="PRINTS" id="PR00081">
    <property type="entry name" value="GDHRDH"/>
</dbReference>
<evidence type="ECO:0000313" key="6">
    <source>
        <dbReference type="Proteomes" id="UP001610063"/>
    </source>
</evidence>
<dbReference type="RefSeq" id="WP_395419051.1">
    <property type="nucleotide sequence ID" value="NZ_JBIPKE010000020.1"/>
</dbReference>
<organism evidence="5 6">
    <name type="scientific">Marinoscillum luteum</name>
    <dbReference type="NCBI Taxonomy" id="861051"/>
    <lineage>
        <taxon>Bacteria</taxon>
        <taxon>Pseudomonadati</taxon>
        <taxon>Bacteroidota</taxon>
        <taxon>Cytophagia</taxon>
        <taxon>Cytophagales</taxon>
        <taxon>Reichenbachiellaceae</taxon>
        <taxon>Marinoscillum</taxon>
    </lineage>
</organism>